<dbReference type="GO" id="GO:0006355">
    <property type="term" value="P:regulation of DNA-templated transcription"/>
    <property type="evidence" value="ECO:0007669"/>
    <property type="project" value="InterPro"/>
</dbReference>
<dbReference type="SUPFAM" id="SSF55073">
    <property type="entry name" value="Nucleotide cyclase"/>
    <property type="match status" value="1"/>
</dbReference>
<dbReference type="SMART" id="SM00086">
    <property type="entry name" value="PAC"/>
    <property type="match status" value="3"/>
</dbReference>
<dbReference type="AlphaFoldDB" id="D6XZ19"/>
<dbReference type="STRING" id="439292.Bsel_2813"/>
<keyword evidence="6" id="KW-1185">Reference proteome</keyword>
<dbReference type="PANTHER" id="PTHR44757">
    <property type="entry name" value="DIGUANYLATE CYCLASE DGCP"/>
    <property type="match status" value="1"/>
</dbReference>
<feature type="domain" description="PAS" evidence="1">
    <location>
        <begin position="302"/>
        <end position="375"/>
    </location>
</feature>
<dbReference type="Pfam" id="PF00990">
    <property type="entry name" value="GGDEF"/>
    <property type="match status" value="1"/>
</dbReference>
<dbReference type="SUPFAM" id="SSF109604">
    <property type="entry name" value="HD-domain/PDEase-like"/>
    <property type="match status" value="1"/>
</dbReference>
<dbReference type="SMART" id="SM00267">
    <property type="entry name" value="GGDEF"/>
    <property type="match status" value="1"/>
</dbReference>
<accession>D6XZ19</accession>
<dbReference type="InterPro" id="IPR029787">
    <property type="entry name" value="Nucleotide_cyclase"/>
</dbReference>
<dbReference type="PANTHER" id="PTHR44757:SF4">
    <property type="entry name" value="DIGUANYLATE CYCLASE DGCE-RELATED"/>
    <property type="match status" value="1"/>
</dbReference>
<evidence type="ECO:0000259" key="1">
    <source>
        <dbReference type="PROSITE" id="PS50112"/>
    </source>
</evidence>
<dbReference type="Gene3D" id="3.30.70.270">
    <property type="match status" value="1"/>
</dbReference>
<dbReference type="eggNOG" id="COG2199">
    <property type="taxonomic scope" value="Bacteria"/>
</dbReference>
<dbReference type="SUPFAM" id="SSF55785">
    <property type="entry name" value="PYP-like sensor domain (PAS domain)"/>
    <property type="match status" value="3"/>
</dbReference>
<evidence type="ECO:0000259" key="3">
    <source>
        <dbReference type="PROSITE" id="PS50887"/>
    </source>
</evidence>
<feature type="domain" description="HD-GYP" evidence="4">
    <location>
        <begin position="582"/>
        <end position="772"/>
    </location>
</feature>
<dbReference type="HOGENOM" id="CLU_000445_92_5_9"/>
<dbReference type="GO" id="GO:0016787">
    <property type="term" value="F:hydrolase activity"/>
    <property type="evidence" value="ECO:0007669"/>
    <property type="project" value="UniProtKB-KW"/>
</dbReference>
<feature type="domain" description="PAS" evidence="1">
    <location>
        <begin position="38"/>
        <end position="109"/>
    </location>
</feature>
<dbReference type="InterPro" id="IPR000014">
    <property type="entry name" value="PAS"/>
</dbReference>
<dbReference type="CDD" id="cd01949">
    <property type="entry name" value="GGDEF"/>
    <property type="match status" value="1"/>
</dbReference>
<feature type="domain" description="PAC" evidence="2">
    <location>
        <begin position="380"/>
        <end position="432"/>
    </location>
</feature>
<dbReference type="RefSeq" id="WP_013173717.1">
    <property type="nucleotide sequence ID" value="NC_014219.1"/>
</dbReference>
<dbReference type="Pfam" id="PF13487">
    <property type="entry name" value="HD_5"/>
    <property type="match status" value="1"/>
</dbReference>
<dbReference type="Pfam" id="PF00989">
    <property type="entry name" value="PAS"/>
    <property type="match status" value="1"/>
</dbReference>
<feature type="domain" description="PAC" evidence="2">
    <location>
        <begin position="248"/>
        <end position="301"/>
    </location>
</feature>
<sequence>MTEWVLLSVMSVLLLTVILHGWLNRRALRATLDSYEQDRERFMDMAANSRSYIWEMNLDGMHTYISQSVKNVLGYEPEEIIGKKMIYDMCVENERDEAKAFTTELLAEGREIGNMEMRQAAKDGRVIWVLINGRPTYDQAGNRTGFRGLDIDITERKHAEFSSRAIKERYHSIMKISNTGVWEYDHRSEKLWCSEEYFSMLGYDTTAFRNDVPGNLEEAWGDLICPEDQAVARQQFSDYFHSDTESLYENVFRMKRKGGTYSWIWSRGKMLRDTDGRPSGMIIGLHIDITEMKKLESALYLEKEQFKTTLLSIGEGVISTNKSGEIEVMNQVAEELTGWTQEEAKGRSLAQVYVIKDELTGEPVTDLADRVISSGETLEMSGGKTLRSRNGTEYPIEDQVTPIRNRRGIPSGVVIVFRDFSEQKRRNLEIEYLSYHDQLTGLYNRRFFEEELIRTDSHRNLPFTIVMLDVNGLKLINDAFGHHAGDALLLKATEALKNTFRDHDVIARIGGDEFAVLLPGISPEVAENRLNRLKNDLAMKMIKGVNVSISTGFATKQNETEDIYEILRKADHQMYQDKVSNRPVIRKEMIEQLLDHFFDRYPDEKDHATAVGKLAVEIGELLGLSYEERQTIYKAAIFHDIGKVAINEAIMKKEGLFTPQEREEVERHPEIGYSILSAASEYAPIAEDVLAHHERWDGNGYPNGLKAHDIPLRARILQAAEVMDELMRHVSYREQRTREEALEEIKRHAGEQFDPRIVKKLTAIMMEEKTYE</sequence>
<dbReference type="InterPro" id="IPR013655">
    <property type="entry name" value="PAS_fold_3"/>
</dbReference>
<dbReference type="InterPro" id="IPR035965">
    <property type="entry name" value="PAS-like_dom_sf"/>
</dbReference>
<reference evidence="5" key="1">
    <citation type="submission" date="2009-10" db="EMBL/GenBank/DDBJ databases">
        <title>Complete sequence of Bacillus selenitireducens MLS10.</title>
        <authorList>
            <consortium name="US DOE Joint Genome Institute"/>
            <person name="Lucas S."/>
            <person name="Copeland A."/>
            <person name="Lapidus A."/>
            <person name="Glavina del Rio T."/>
            <person name="Dalin E."/>
            <person name="Tice H."/>
            <person name="Bruce D."/>
            <person name="Goodwin L."/>
            <person name="Pitluck S."/>
            <person name="Sims D."/>
            <person name="Brettin T."/>
            <person name="Detter J.C."/>
            <person name="Han C."/>
            <person name="Larimer F."/>
            <person name="Land M."/>
            <person name="Hauser L."/>
            <person name="Kyrpides N."/>
            <person name="Ovchinnikova G."/>
            <person name="Stolz J."/>
        </authorList>
    </citation>
    <scope>NUCLEOTIDE SEQUENCE [LARGE SCALE GENOMIC DNA]</scope>
    <source>
        <strain evidence="5">MLS10</strain>
    </source>
</reference>
<dbReference type="InterPro" id="IPR043128">
    <property type="entry name" value="Rev_trsase/Diguanyl_cyclase"/>
</dbReference>
<dbReference type="CDD" id="cd00077">
    <property type="entry name" value="HDc"/>
    <property type="match status" value="1"/>
</dbReference>
<dbReference type="Proteomes" id="UP000000271">
    <property type="component" value="Chromosome"/>
</dbReference>
<dbReference type="InterPro" id="IPR052155">
    <property type="entry name" value="Biofilm_reg_signaling"/>
</dbReference>
<organism evidence="5 6">
    <name type="scientific">Bacillus selenitireducens (strain ATCC 700615 / DSM 15326 / MLS10)</name>
    <dbReference type="NCBI Taxonomy" id="439292"/>
    <lineage>
        <taxon>Bacteria</taxon>
        <taxon>Bacillati</taxon>
        <taxon>Bacillota</taxon>
        <taxon>Bacilli</taxon>
        <taxon>Bacillales</taxon>
        <taxon>Bacillaceae</taxon>
        <taxon>Salisediminibacterium</taxon>
    </lineage>
</organism>
<dbReference type="PROSITE" id="PS51832">
    <property type="entry name" value="HD_GYP"/>
    <property type="match status" value="1"/>
</dbReference>
<dbReference type="Gene3D" id="3.30.450.20">
    <property type="entry name" value="PAS domain"/>
    <property type="match status" value="3"/>
</dbReference>
<dbReference type="KEGG" id="bse:Bsel_2813"/>
<evidence type="ECO:0000259" key="2">
    <source>
        <dbReference type="PROSITE" id="PS50113"/>
    </source>
</evidence>
<evidence type="ECO:0000259" key="4">
    <source>
        <dbReference type="PROSITE" id="PS51832"/>
    </source>
</evidence>
<dbReference type="InterPro" id="IPR000700">
    <property type="entry name" value="PAS-assoc_C"/>
</dbReference>
<protein>
    <submittedName>
        <fullName evidence="5">Diguanylate cyclase and metal dependent phosphohydrolase</fullName>
    </submittedName>
</protein>
<dbReference type="CDD" id="cd00130">
    <property type="entry name" value="PAS"/>
    <property type="match status" value="3"/>
</dbReference>
<name>D6XZ19_BACIE</name>
<dbReference type="eggNOG" id="COG3437">
    <property type="taxonomic scope" value="Bacteria"/>
</dbReference>
<gene>
    <name evidence="5" type="ordered locus">Bsel_2813</name>
</gene>
<dbReference type="NCBIfam" id="TIGR00254">
    <property type="entry name" value="GGDEF"/>
    <property type="match status" value="1"/>
</dbReference>
<dbReference type="InterPro" id="IPR003607">
    <property type="entry name" value="HD/PDEase_dom"/>
</dbReference>
<feature type="domain" description="GGDEF" evidence="3">
    <location>
        <begin position="461"/>
        <end position="588"/>
    </location>
</feature>
<dbReference type="SMART" id="SM00091">
    <property type="entry name" value="PAS"/>
    <property type="match status" value="3"/>
</dbReference>
<dbReference type="Pfam" id="PF08447">
    <property type="entry name" value="PAS_3"/>
    <property type="match status" value="2"/>
</dbReference>
<dbReference type="InterPro" id="IPR001610">
    <property type="entry name" value="PAC"/>
</dbReference>
<dbReference type="PROSITE" id="PS50887">
    <property type="entry name" value="GGDEF"/>
    <property type="match status" value="1"/>
</dbReference>
<dbReference type="Gene3D" id="1.10.3210.10">
    <property type="entry name" value="Hypothetical protein af1432"/>
    <property type="match status" value="1"/>
</dbReference>
<dbReference type="InterPro" id="IPR037522">
    <property type="entry name" value="HD_GYP_dom"/>
</dbReference>
<dbReference type="InterPro" id="IPR013767">
    <property type="entry name" value="PAS_fold"/>
</dbReference>
<dbReference type="OrthoDB" id="9759607at2"/>
<proteinExistence type="predicted"/>
<dbReference type="PROSITE" id="PS50112">
    <property type="entry name" value="PAS"/>
    <property type="match status" value="2"/>
</dbReference>
<dbReference type="EMBL" id="CP001791">
    <property type="protein sequence ID" value="ADI00304.1"/>
    <property type="molecule type" value="Genomic_DNA"/>
</dbReference>
<feature type="domain" description="PAC" evidence="2">
    <location>
        <begin position="113"/>
        <end position="165"/>
    </location>
</feature>
<evidence type="ECO:0000313" key="5">
    <source>
        <dbReference type="EMBL" id="ADI00304.1"/>
    </source>
</evidence>
<dbReference type="PROSITE" id="PS50113">
    <property type="entry name" value="PAC"/>
    <property type="match status" value="3"/>
</dbReference>
<dbReference type="InterPro" id="IPR000160">
    <property type="entry name" value="GGDEF_dom"/>
</dbReference>
<dbReference type="SMART" id="SM00471">
    <property type="entry name" value="HDc"/>
    <property type="match status" value="1"/>
</dbReference>
<evidence type="ECO:0000313" key="6">
    <source>
        <dbReference type="Proteomes" id="UP000000271"/>
    </source>
</evidence>
<dbReference type="eggNOG" id="COG5002">
    <property type="taxonomic scope" value="Bacteria"/>
</dbReference>
<dbReference type="NCBIfam" id="TIGR00229">
    <property type="entry name" value="sensory_box"/>
    <property type="match status" value="3"/>
</dbReference>